<dbReference type="SMR" id="A0A1D6F4U2"/>
<evidence type="ECO:0000256" key="1">
    <source>
        <dbReference type="ARBA" id="ARBA00022723"/>
    </source>
</evidence>
<dbReference type="EMBL" id="CM007648">
    <property type="protein sequence ID" value="ONM26331.1"/>
    <property type="molecule type" value="Genomic_DNA"/>
</dbReference>
<name>A0A1D6F4U2_MAIZE</name>
<dbReference type="InterPro" id="IPR001965">
    <property type="entry name" value="Znf_PHD"/>
</dbReference>
<dbReference type="InterPro" id="IPR059153">
    <property type="entry name" value="NSD_PHD-1st"/>
</dbReference>
<keyword evidence="3" id="KW-0862">Zinc</keyword>
<dbReference type="PROSITE" id="PS50016">
    <property type="entry name" value="ZF_PHD_2"/>
    <property type="match status" value="1"/>
</dbReference>
<accession>A0A1D6F4U2</accession>
<dbReference type="InterPro" id="IPR013083">
    <property type="entry name" value="Znf_RING/FYVE/PHD"/>
</dbReference>
<dbReference type="PANTHER" id="PTHR46309">
    <property type="entry name" value="PHD FINGER PROTEIN 12"/>
    <property type="match status" value="1"/>
</dbReference>
<dbReference type="GO" id="GO:0003714">
    <property type="term" value="F:transcription corepressor activity"/>
    <property type="evidence" value="ECO:0007669"/>
    <property type="project" value="InterPro"/>
</dbReference>
<keyword evidence="2" id="KW-0863">Zinc-finger</keyword>
<sequence length="534" mass="61053">MRRRPFLDQRRPSFKRRWQQRPWWVCLLLSLLALSCVLLGSPDPDTSPSTSAASSGSEATSSPLLSQAQTMEMMYTIIADEFKSMDNKDMRPEDHLNFFCLGTGKNHHLMAAQNQRNLHIKVQRSLSLCLVELMRRDDVGAAAANRNRNGSVMRVKEKCSEEEGDSVCSVCIDGGELLLCDKCPSAFHHACVGLQATPEGDWCCPLCRCGVCGGSDLDDDTAEGTGPDSRSVKKALPGPCCCCLRGMLVKEALFLRKIYWKSLCKSISFDCVDSVENNCVSVLSCPSFLSCRLFGDSFEIEISVKDLQNVLRVNLDMTLKCFDMVVRLLAIKESHMSKDEMIKDKKHYMDMRFWRMVGFGKLLKYHEDPTAEELAKTLDCWPSLNYYITGCKYVLMPWKFNGCYALFVIDHGKKHVTFIDFTPTQDLCKHMPYKRFAEAIIMSSKKYKIAYNKKRSGWAEDIFGQTLFYRVNTSYFVLQAMIMWGSARRMKFDRDAKILRRNFVIDLLNYEDNSCRYDIPTNIQQRLINIAKND</sequence>
<dbReference type="PROSITE" id="PS01359">
    <property type="entry name" value="ZF_PHD_1"/>
    <property type="match status" value="1"/>
</dbReference>
<protein>
    <submittedName>
        <fullName evidence="4">Uncharacterized protein</fullName>
    </submittedName>
</protein>
<dbReference type="AlphaFoldDB" id="A0A1D6F4U2"/>
<dbReference type="PANTHER" id="PTHR46309:SF24">
    <property type="entry name" value="OS07G0693650 PROTEIN"/>
    <property type="match status" value="1"/>
</dbReference>
<dbReference type="InterPro" id="IPR042163">
    <property type="entry name" value="PHF12"/>
</dbReference>
<dbReference type="STRING" id="4577.A0A1D6F4U2"/>
<dbReference type="InterPro" id="IPR019787">
    <property type="entry name" value="Znf_PHD-finger"/>
</dbReference>
<evidence type="ECO:0000313" key="4">
    <source>
        <dbReference type="EMBL" id="ONM26331.1"/>
    </source>
</evidence>
<dbReference type="GO" id="GO:0008270">
    <property type="term" value="F:zinc ion binding"/>
    <property type="evidence" value="ECO:0007669"/>
    <property type="project" value="UniProtKB-KW"/>
</dbReference>
<dbReference type="Gene3D" id="3.30.40.10">
    <property type="entry name" value="Zinc/RING finger domain, C3HC4 (zinc finger)"/>
    <property type="match status" value="1"/>
</dbReference>
<reference evidence="4" key="1">
    <citation type="submission" date="2015-12" db="EMBL/GenBank/DDBJ databases">
        <title>Update maize B73 reference genome by single molecule sequencing technologies.</title>
        <authorList>
            <consortium name="Maize Genome Sequencing Project"/>
            <person name="Ware D."/>
        </authorList>
    </citation>
    <scope>NUCLEOTIDE SEQUENCE [LARGE SCALE GENOMIC DNA]</scope>
    <source>
        <tissue evidence="4">Seedling</tissue>
    </source>
</reference>
<proteinExistence type="predicted"/>
<dbReference type="Pfam" id="PF23011">
    <property type="entry name" value="PHD-1st_NSD"/>
    <property type="match status" value="1"/>
</dbReference>
<dbReference type="SUPFAM" id="SSF57903">
    <property type="entry name" value="FYVE/PHD zinc finger"/>
    <property type="match status" value="1"/>
</dbReference>
<dbReference type="InterPro" id="IPR011011">
    <property type="entry name" value="Znf_FYVE_PHD"/>
</dbReference>
<evidence type="ECO:0000256" key="2">
    <source>
        <dbReference type="ARBA" id="ARBA00022771"/>
    </source>
</evidence>
<dbReference type="SMART" id="SM00249">
    <property type="entry name" value="PHD"/>
    <property type="match status" value="1"/>
</dbReference>
<gene>
    <name evidence="4" type="ORF">ZEAMMB73_Zm00001d007210</name>
</gene>
<evidence type="ECO:0000256" key="3">
    <source>
        <dbReference type="ARBA" id="ARBA00022833"/>
    </source>
</evidence>
<keyword evidence="1" id="KW-0479">Metal-binding</keyword>
<dbReference type="InParanoid" id="A0A1D6F4U2"/>
<organism evidence="4">
    <name type="scientific">Zea mays</name>
    <name type="common">Maize</name>
    <dbReference type="NCBI Taxonomy" id="4577"/>
    <lineage>
        <taxon>Eukaryota</taxon>
        <taxon>Viridiplantae</taxon>
        <taxon>Streptophyta</taxon>
        <taxon>Embryophyta</taxon>
        <taxon>Tracheophyta</taxon>
        <taxon>Spermatophyta</taxon>
        <taxon>Magnoliopsida</taxon>
        <taxon>Liliopsida</taxon>
        <taxon>Poales</taxon>
        <taxon>Poaceae</taxon>
        <taxon>PACMAD clade</taxon>
        <taxon>Panicoideae</taxon>
        <taxon>Andropogonodae</taxon>
        <taxon>Andropogoneae</taxon>
        <taxon>Tripsacinae</taxon>
        <taxon>Zea</taxon>
    </lineage>
</organism>
<dbReference type="InterPro" id="IPR019786">
    <property type="entry name" value="Zinc_finger_PHD-type_CS"/>
</dbReference>